<dbReference type="SUPFAM" id="SSF57440">
    <property type="entry name" value="Kringle-like"/>
    <property type="match status" value="5"/>
</dbReference>
<evidence type="ECO:0000259" key="15">
    <source>
        <dbReference type="PROSITE" id="PS50026"/>
    </source>
</evidence>
<feature type="disulfide bond" evidence="10">
    <location>
        <begin position="294"/>
        <end position="303"/>
    </location>
</feature>
<dbReference type="EC" id="3.4.24.-" evidence="13"/>
<keyword evidence="2 11" id="KW-0420">Kringle</keyword>
<dbReference type="PROSITE" id="PS50070">
    <property type="entry name" value="KRINGLE_2"/>
    <property type="match status" value="5"/>
</dbReference>
<feature type="domain" description="EGF-like" evidence="15">
    <location>
        <begin position="708"/>
        <end position="744"/>
    </location>
</feature>
<comment type="cofactor">
    <cofactor evidence="12 13">
        <name>Zn(2+)</name>
        <dbReference type="ChEBI" id="CHEBI:29105"/>
    </cofactor>
    <text evidence="12 13">Binds 1 zinc ion per subunit.</text>
</comment>
<dbReference type="Gene3D" id="2.60.120.290">
    <property type="entry name" value="Spermadhesin, CUB domain"/>
    <property type="match status" value="1"/>
</dbReference>
<keyword evidence="6 12" id="KW-0378">Hydrolase</keyword>
<dbReference type="CDD" id="cd00054">
    <property type="entry name" value="EGF_CA"/>
    <property type="match status" value="1"/>
</dbReference>
<accession>A0AA88XNG4</accession>
<evidence type="ECO:0000256" key="1">
    <source>
        <dbReference type="ARBA" id="ARBA00022536"/>
    </source>
</evidence>
<dbReference type="CDD" id="cd06263">
    <property type="entry name" value="MAM"/>
    <property type="match status" value="1"/>
</dbReference>
<dbReference type="PROSITE" id="PS01186">
    <property type="entry name" value="EGF_2"/>
    <property type="match status" value="1"/>
</dbReference>
<dbReference type="FunFam" id="2.10.25.10:FF:000095">
    <property type="entry name" value="Notch, isoform B"/>
    <property type="match status" value="1"/>
</dbReference>
<evidence type="ECO:0000256" key="12">
    <source>
        <dbReference type="PROSITE-ProRule" id="PRU01211"/>
    </source>
</evidence>
<feature type="disulfide bond" evidence="11">
    <location>
        <begin position="873"/>
        <end position="896"/>
    </location>
</feature>
<evidence type="ECO:0000313" key="19">
    <source>
        <dbReference type="EMBL" id="KAK3088625.1"/>
    </source>
</evidence>
<dbReference type="Pfam" id="PF01400">
    <property type="entry name" value="Astacin"/>
    <property type="match status" value="1"/>
</dbReference>
<dbReference type="PANTHER" id="PTHR24261">
    <property type="entry name" value="PLASMINOGEN-RELATED"/>
    <property type="match status" value="1"/>
</dbReference>
<dbReference type="PROSITE" id="PS50026">
    <property type="entry name" value="EGF_3"/>
    <property type="match status" value="2"/>
</dbReference>
<dbReference type="InterPro" id="IPR000001">
    <property type="entry name" value="Kringle"/>
</dbReference>
<keyword evidence="9 10" id="KW-1015">Disulfide bond</keyword>
<keyword evidence="20" id="KW-1185">Reference proteome</keyword>
<feature type="disulfide bond" evidence="11">
    <location>
        <begin position="521"/>
        <end position="544"/>
    </location>
</feature>
<feature type="domain" description="Peptidase M12A" evidence="18">
    <location>
        <begin position="1"/>
        <end position="104"/>
    </location>
</feature>
<dbReference type="SMART" id="SM00042">
    <property type="entry name" value="CUB"/>
    <property type="match status" value="1"/>
</dbReference>
<feature type="binding site" evidence="12">
    <location>
        <position position="14"/>
    </location>
    <ligand>
        <name>Zn(2+)</name>
        <dbReference type="ChEBI" id="CHEBI:29105"/>
        <note>catalytic</note>
    </ligand>
</feature>
<keyword evidence="4 12" id="KW-0479">Metal-binding</keyword>
<dbReference type="PRINTS" id="PR00018">
    <property type="entry name" value="KRINGLE"/>
</dbReference>
<dbReference type="InterPro" id="IPR038178">
    <property type="entry name" value="Kringle_sf"/>
</dbReference>
<protein>
    <recommendedName>
        <fullName evidence="13">Metalloendopeptidase</fullName>
        <ecNumber evidence="13">3.4.24.-</ecNumber>
    </recommendedName>
</protein>
<dbReference type="Pfam" id="PF00629">
    <property type="entry name" value="MAM"/>
    <property type="match status" value="1"/>
</dbReference>
<keyword evidence="8 12" id="KW-0482">Metalloprotease</keyword>
<dbReference type="Proteomes" id="UP001186944">
    <property type="component" value="Unassembled WGS sequence"/>
</dbReference>
<feature type="domain" description="CUB" evidence="14">
    <location>
        <begin position="146"/>
        <end position="267"/>
    </location>
</feature>
<dbReference type="SUPFAM" id="SSF49899">
    <property type="entry name" value="Concanavalin A-like lectins/glucanases"/>
    <property type="match status" value="1"/>
</dbReference>
<dbReference type="InterPro" id="IPR013320">
    <property type="entry name" value="ConA-like_dom_sf"/>
</dbReference>
<reference evidence="19" key="1">
    <citation type="submission" date="2019-08" db="EMBL/GenBank/DDBJ databases">
        <title>The improved chromosome-level genome for the pearl oyster Pinctada fucata martensii using PacBio sequencing and Hi-C.</title>
        <authorList>
            <person name="Zheng Z."/>
        </authorList>
    </citation>
    <scope>NUCLEOTIDE SEQUENCE</scope>
    <source>
        <strain evidence="19">ZZ-2019</strain>
        <tissue evidence="19">Adductor muscle</tissue>
    </source>
</reference>
<organism evidence="19 20">
    <name type="scientific">Pinctada imbricata</name>
    <name type="common">Atlantic pearl-oyster</name>
    <name type="synonym">Pinctada martensii</name>
    <dbReference type="NCBI Taxonomy" id="66713"/>
    <lineage>
        <taxon>Eukaryota</taxon>
        <taxon>Metazoa</taxon>
        <taxon>Spiralia</taxon>
        <taxon>Lophotrochozoa</taxon>
        <taxon>Mollusca</taxon>
        <taxon>Bivalvia</taxon>
        <taxon>Autobranchia</taxon>
        <taxon>Pteriomorphia</taxon>
        <taxon>Pterioida</taxon>
        <taxon>Pterioidea</taxon>
        <taxon>Pteriidae</taxon>
        <taxon>Pinctada</taxon>
    </lineage>
</organism>
<evidence type="ECO:0000256" key="13">
    <source>
        <dbReference type="RuleBase" id="RU361183"/>
    </source>
</evidence>
<evidence type="ECO:0000259" key="14">
    <source>
        <dbReference type="PROSITE" id="PS01180"/>
    </source>
</evidence>
<dbReference type="GO" id="GO:0006508">
    <property type="term" value="P:proteolysis"/>
    <property type="evidence" value="ECO:0007669"/>
    <property type="project" value="UniProtKB-KW"/>
</dbReference>
<evidence type="ECO:0000256" key="2">
    <source>
        <dbReference type="ARBA" id="ARBA00022572"/>
    </source>
</evidence>
<feature type="domain" description="MAM" evidence="16">
    <location>
        <begin position="312"/>
        <end position="470"/>
    </location>
</feature>
<feature type="domain" description="Kringle" evidence="17">
    <location>
        <begin position="639"/>
        <end position="707"/>
    </location>
</feature>
<gene>
    <name evidence="19" type="ORF">FSP39_021462</name>
</gene>
<dbReference type="Gene3D" id="3.40.390.10">
    <property type="entry name" value="Collagenase (Catalytic Domain)"/>
    <property type="match status" value="1"/>
</dbReference>
<dbReference type="InterPro" id="IPR018056">
    <property type="entry name" value="Kringle_CS"/>
</dbReference>
<dbReference type="AlphaFoldDB" id="A0AA88XNG4"/>
<evidence type="ECO:0000256" key="6">
    <source>
        <dbReference type="ARBA" id="ARBA00022801"/>
    </source>
</evidence>
<evidence type="ECO:0000259" key="18">
    <source>
        <dbReference type="PROSITE" id="PS51864"/>
    </source>
</evidence>
<feature type="domain" description="Kringle" evidence="17">
    <location>
        <begin position="480"/>
        <end position="549"/>
    </location>
</feature>
<evidence type="ECO:0000256" key="7">
    <source>
        <dbReference type="ARBA" id="ARBA00022833"/>
    </source>
</evidence>
<feature type="non-terminal residue" evidence="19">
    <location>
        <position position="1"/>
    </location>
</feature>
<dbReference type="InterPro" id="IPR013806">
    <property type="entry name" value="Kringle-like"/>
</dbReference>
<dbReference type="Gene3D" id="2.10.25.10">
    <property type="entry name" value="Laminin"/>
    <property type="match status" value="2"/>
</dbReference>
<feature type="domain" description="Kringle" evidence="17">
    <location>
        <begin position="553"/>
        <end position="628"/>
    </location>
</feature>
<feature type="binding site" evidence="12">
    <location>
        <position position="8"/>
    </location>
    <ligand>
        <name>Zn(2+)</name>
        <dbReference type="ChEBI" id="CHEBI:29105"/>
        <note>catalytic</note>
    </ligand>
</feature>
<dbReference type="InterPro" id="IPR000859">
    <property type="entry name" value="CUB_dom"/>
</dbReference>
<dbReference type="PRINTS" id="PR00480">
    <property type="entry name" value="ASTACIN"/>
</dbReference>
<feature type="disulfide bond" evidence="10">
    <location>
        <begin position="734"/>
        <end position="743"/>
    </location>
</feature>
<dbReference type="Gene3D" id="2.60.120.200">
    <property type="match status" value="1"/>
</dbReference>
<evidence type="ECO:0000256" key="4">
    <source>
        <dbReference type="ARBA" id="ARBA00022723"/>
    </source>
</evidence>
<dbReference type="InterPro" id="IPR000998">
    <property type="entry name" value="MAM_dom"/>
</dbReference>
<evidence type="ECO:0000259" key="17">
    <source>
        <dbReference type="PROSITE" id="PS50070"/>
    </source>
</evidence>
<evidence type="ECO:0000256" key="11">
    <source>
        <dbReference type="PROSITE-ProRule" id="PRU00121"/>
    </source>
</evidence>
<evidence type="ECO:0000256" key="9">
    <source>
        <dbReference type="ARBA" id="ARBA00023157"/>
    </source>
</evidence>
<dbReference type="PROSITE" id="PS50060">
    <property type="entry name" value="MAM_2"/>
    <property type="match status" value="1"/>
</dbReference>
<dbReference type="InterPro" id="IPR024079">
    <property type="entry name" value="MetalloPept_cat_dom_sf"/>
</dbReference>
<feature type="domain" description="Kringle" evidence="17">
    <location>
        <begin position="760"/>
        <end position="821"/>
    </location>
</feature>
<dbReference type="InterPro" id="IPR000742">
    <property type="entry name" value="EGF"/>
</dbReference>
<dbReference type="PROSITE" id="PS51864">
    <property type="entry name" value="ASTACIN"/>
    <property type="match status" value="1"/>
</dbReference>
<keyword evidence="7 12" id="KW-0862">Zinc</keyword>
<name>A0AA88XNG4_PINIB</name>
<dbReference type="SMART" id="SM00181">
    <property type="entry name" value="EGF"/>
    <property type="match status" value="3"/>
</dbReference>
<keyword evidence="1 10" id="KW-0245">EGF-like domain</keyword>
<evidence type="ECO:0000256" key="3">
    <source>
        <dbReference type="ARBA" id="ARBA00022670"/>
    </source>
</evidence>
<dbReference type="SMART" id="SM00137">
    <property type="entry name" value="MAM"/>
    <property type="match status" value="1"/>
</dbReference>
<dbReference type="InterPro" id="IPR050759">
    <property type="entry name" value="Serine_protease_kringle"/>
</dbReference>
<dbReference type="CDD" id="cd00041">
    <property type="entry name" value="CUB"/>
    <property type="match status" value="1"/>
</dbReference>
<feature type="disulfide bond" evidence="11">
    <location>
        <begin position="679"/>
        <end position="702"/>
    </location>
</feature>
<comment type="caution">
    <text evidence="19">The sequence shown here is derived from an EMBL/GenBank/DDBJ whole genome shotgun (WGS) entry which is preliminary data.</text>
</comment>
<keyword evidence="3 12" id="KW-0645">Protease</keyword>
<dbReference type="SMART" id="SM00130">
    <property type="entry name" value="KR"/>
    <property type="match status" value="5"/>
</dbReference>
<evidence type="ECO:0000256" key="8">
    <source>
        <dbReference type="ARBA" id="ARBA00023049"/>
    </source>
</evidence>
<dbReference type="EMBL" id="VSWD01000011">
    <property type="protein sequence ID" value="KAK3088625.1"/>
    <property type="molecule type" value="Genomic_DNA"/>
</dbReference>
<dbReference type="Pfam" id="PF00431">
    <property type="entry name" value="CUB"/>
    <property type="match status" value="1"/>
</dbReference>
<dbReference type="SUPFAM" id="SSF55486">
    <property type="entry name" value="Metalloproteases ('zincins'), catalytic domain"/>
    <property type="match status" value="1"/>
</dbReference>
<evidence type="ECO:0000259" key="16">
    <source>
        <dbReference type="PROSITE" id="PS50060"/>
    </source>
</evidence>
<proteinExistence type="predicted"/>
<feature type="active site" evidence="12">
    <location>
        <position position="5"/>
    </location>
</feature>
<feature type="domain" description="EGF-like" evidence="15">
    <location>
        <begin position="267"/>
        <end position="304"/>
    </location>
</feature>
<dbReference type="GO" id="GO:0004222">
    <property type="term" value="F:metalloendopeptidase activity"/>
    <property type="evidence" value="ECO:0007669"/>
    <property type="project" value="UniProtKB-UniRule"/>
</dbReference>
<feature type="domain" description="Kringle" evidence="17">
    <location>
        <begin position="833"/>
        <end position="901"/>
    </location>
</feature>
<dbReference type="CDD" id="cd00108">
    <property type="entry name" value="KR"/>
    <property type="match status" value="3"/>
</dbReference>
<dbReference type="PROSITE" id="PS00022">
    <property type="entry name" value="EGF_1"/>
    <property type="match status" value="2"/>
</dbReference>
<feature type="binding site" evidence="12">
    <location>
        <position position="4"/>
    </location>
    <ligand>
        <name>Zn(2+)</name>
        <dbReference type="ChEBI" id="CHEBI:29105"/>
        <note>catalytic</note>
    </ligand>
</feature>
<dbReference type="PROSITE" id="PS01180">
    <property type="entry name" value="CUB"/>
    <property type="match status" value="1"/>
</dbReference>
<dbReference type="InterPro" id="IPR035914">
    <property type="entry name" value="Sperma_CUB_dom_sf"/>
</dbReference>
<dbReference type="Gene3D" id="2.40.20.10">
    <property type="entry name" value="Plasminogen Kringle 4"/>
    <property type="match status" value="5"/>
</dbReference>
<evidence type="ECO:0000256" key="10">
    <source>
        <dbReference type="PROSITE-ProRule" id="PRU00076"/>
    </source>
</evidence>
<dbReference type="PROSITE" id="PS00021">
    <property type="entry name" value="KRINGLE_1"/>
    <property type="match status" value="5"/>
</dbReference>
<dbReference type="PANTHER" id="PTHR24261:SF7">
    <property type="entry name" value="KRINGLE DOMAIN-CONTAINING PROTEIN"/>
    <property type="match status" value="1"/>
</dbReference>
<keyword evidence="5" id="KW-0677">Repeat</keyword>
<feature type="disulfide bond" evidence="10">
    <location>
        <begin position="271"/>
        <end position="281"/>
    </location>
</feature>
<evidence type="ECO:0000256" key="5">
    <source>
        <dbReference type="ARBA" id="ARBA00022737"/>
    </source>
</evidence>
<dbReference type="GO" id="GO:0016020">
    <property type="term" value="C:membrane"/>
    <property type="evidence" value="ECO:0007669"/>
    <property type="project" value="InterPro"/>
</dbReference>
<sequence>VALHEMMHSMGFAHEQSRSDRDNYVTVNFDYIKEDKAGNYGKSTTYNRNPYDLESIMHYGLTFFGINDNKTMTIHDQNLEIIVSLSNTLTYYDVADVLVNYNCSAACDKSTSPTCKFGILNHRCECHCMRGFTGTNCETIITDSDCGGYVDLKFGGEEKYISTPNYPNKYPTGKVCRWVVSNPTGWIPRLVIEDLHLTYNALGRCYHWLEIQYNLPGQTGIRKCGEITDEIWMASRDSEGTIVLTFDSNFVTNRPAQRGFRLRADAVGRGCMSNPCVYGRCEEGDLDCDYKCICDDGFEGKICDTVKDVPNFKCSFEIGSKCIFQNTAENDNFQWAITGVPSSSAGTGPNYAQKGKYYLLAEMSSPRIRGDKAHFVSKVDLPATKMCLKFYYSMFGRNVGTLSVYTKDSSNVMQQVWSKSGNQGDKWEAQNIDIPATDELKVIFEAVRGEDWDSDIALDEISLSSGECRDAYTECINTTRGVEYKGTLNITESGYTCQAWSAQTPHTHSYGDRLGDQENYCRNPDDDDRPWCYTTSSGKRFEYCNVPHCDFDECLRSNIGYEYQGTVSTTKSGKECQRWDSQVPHTHEYGYLTAHENFCRNPKGTKSSPWCFTTDSATEWDYCEILACYTAKNCRESVQGIEYFGTATQTSSGKTCQRWDTSKPHSHSYDKIGDQSNFCRNPDGEPKPWCYTTDPNERWETCNIPLCEDRPCYSNPCRNGGTCNEDSTSYNCTCFDTFSGPNCETYVENDNRECLRSTMGWEYEGTVDETEDGAVCKNWSDSRFASRLGDQMNFCRNPDKEPRPWCYRVSGSWDYCNITLCTSPVKECLDTPKGEKYFGTANIDKDGYMCKRWDSEISRDRGYGYLSDQENYCRNSDSEKSPWCYTTNPKHKWQHCDIPHC</sequence>
<comment type="caution">
    <text evidence="10">Lacks conserved residue(s) required for the propagation of feature annotation.</text>
</comment>
<dbReference type="InterPro" id="IPR001506">
    <property type="entry name" value="Peptidase_M12A"/>
</dbReference>
<dbReference type="GO" id="GO:0008270">
    <property type="term" value="F:zinc ion binding"/>
    <property type="evidence" value="ECO:0007669"/>
    <property type="project" value="UniProtKB-UniRule"/>
</dbReference>
<evidence type="ECO:0000313" key="20">
    <source>
        <dbReference type="Proteomes" id="UP001186944"/>
    </source>
</evidence>
<dbReference type="Pfam" id="PF00051">
    <property type="entry name" value="Kringle"/>
    <property type="match status" value="5"/>
</dbReference>
<dbReference type="SUPFAM" id="SSF49854">
    <property type="entry name" value="Spermadhesin, CUB domain"/>
    <property type="match status" value="1"/>
</dbReference>